<dbReference type="GO" id="GO:0016810">
    <property type="term" value="F:hydrolase activity, acting on carbon-nitrogen (but not peptide) bonds"/>
    <property type="evidence" value="ECO:0007669"/>
    <property type="project" value="InterPro"/>
</dbReference>
<evidence type="ECO:0000259" key="2">
    <source>
        <dbReference type="Pfam" id="PF07969"/>
    </source>
</evidence>
<gene>
    <name evidence="3" type="ORF">METZ01_LOCUS268488</name>
</gene>
<dbReference type="InterPro" id="IPR011059">
    <property type="entry name" value="Metal-dep_hydrolase_composite"/>
</dbReference>
<sequence>MLRRAGSMRNLAPSSGQQEGTGPPSLILINARVLTLDPLRASAQAVAVRGSTIAAIGSSKDIASLAGPATRTINCVGKTLIPGFVDSHCHVLAQAASLQGIDCSPKTVSSIQDLEDVVQ</sequence>
<dbReference type="PANTHER" id="PTHR22642">
    <property type="entry name" value="IMIDAZOLONEPROPIONASE"/>
    <property type="match status" value="1"/>
</dbReference>
<feature type="region of interest" description="Disordered" evidence="1">
    <location>
        <begin position="1"/>
        <end position="24"/>
    </location>
</feature>
<dbReference type="AlphaFoldDB" id="A0A382JT21"/>
<organism evidence="3">
    <name type="scientific">marine metagenome</name>
    <dbReference type="NCBI Taxonomy" id="408172"/>
    <lineage>
        <taxon>unclassified sequences</taxon>
        <taxon>metagenomes</taxon>
        <taxon>ecological metagenomes</taxon>
    </lineage>
</organism>
<evidence type="ECO:0000256" key="1">
    <source>
        <dbReference type="SAM" id="MobiDB-lite"/>
    </source>
</evidence>
<evidence type="ECO:0000313" key="3">
    <source>
        <dbReference type="EMBL" id="SVC15634.1"/>
    </source>
</evidence>
<dbReference type="PANTHER" id="PTHR22642:SF2">
    <property type="entry name" value="PROTEIN LONG AFTER FAR-RED 3"/>
    <property type="match status" value="1"/>
</dbReference>
<dbReference type="Pfam" id="PF07969">
    <property type="entry name" value="Amidohydro_3"/>
    <property type="match status" value="1"/>
</dbReference>
<dbReference type="Gene3D" id="2.30.40.10">
    <property type="entry name" value="Urease, subunit C, domain 1"/>
    <property type="match status" value="1"/>
</dbReference>
<accession>A0A382JT21</accession>
<reference evidence="3" key="1">
    <citation type="submission" date="2018-05" db="EMBL/GenBank/DDBJ databases">
        <authorList>
            <person name="Lanie J.A."/>
            <person name="Ng W.-L."/>
            <person name="Kazmierczak K.M."/>
            <person name="Andrzejewski T.M."/>
            <person name="Davidsen T.M."/>
            <person name="Wayne K.J."/>
            <person name="Tettelin H."/>
            <person name="Glass J.I."/>
            <person name="Rusch D."/>
            <person name="Podicherti R."/>
            <person name="Tsui H.-C.T."/>
            <person name="Winkler M.E."/>
        </authorList>
    </citation>
    <scope>NUCLEOTIDE SEQUENCE</scope>
</reference>
<proteinExistence type="predicted"/>
<dbReference type="SUPFAM" id="SSF51338">
    <property type="entry name" value="Composite domain of metallo-dependent hydrolases"/>
    <property type="match status" value="1"/>
</dbReference>
<name>A0A382JT21_9ZZZZ</name>
<protein>
    <recommendedName>
        <fullName evidence="2">Amidohydrolase 3 domain-containing protein</fullName>
    </recommendedName>
</protein>
<feature type="non-terminal residue" evidence="3">
    <location>
        <position position="119"/>
    </location>
</feature>
<feature type="domain" description="Amidohydrolase 3" evidence="2">
    <location>
        <begin position="71"/>
        <end position="117"/>
    </location>
</feature>
<dbReference type="EMBL" id="UINC01076450">
    <property type="protein sequence ID" value="SVC15634.1"/>
    <property type="molecule type" value="Genomic_DNA"/>
</dbReference>
<dbReference type="InterPro" id="IPR013108">
    <property type="entry name" value="Amidohydro_3"/>
</dbReference>